<dbReference type="InterPro" id="IPR032056">
    <property type="entry name" value="DUF4798"/>
</dbReference>
<dbReference type="EMBL" id="CH902626">
    <property type="protein sequence ID" value="KPU79151.1"/>
    <property type="molecule type" value="Genomic_DNA"/>
</dbReference>
<proteinExistence type="predicted"/>
<name>A0A0P8XWS3_DROAN</name>
<organism evidence="2 3">
    <name type="scientific">Drosophila ananassae</name>
    <name type="common">Fruit fly</name>
    <dbReference type="NCBI Taxonomy" id="7217"/>
    <lineage>
        <taxon>Eukaryota</taxon>
        <taxon>Metazoa</taxon>
        <taxon>Ecdysozoa</taxon>
        <taxon>Arthropoda</taxon>
        <taxon>Hexapoda</taxon>
        <taxon>Insecta</taxon>
        <taxon>Pterygota</taxon>
        <taxon>Neoptera</taxon>
        <taxon>Endopterygota</taxon>
        <taxon>Diptera</taxon>
        <taxon>Brachycera</taxon>
        <taxon>Muscomorpha</taxon>
        <taxon>Ephydroidea</taxon>
        <taxon>Drosophilidae</taxon>
        <taxon>Drosophila</taxon>
        <taxon>Sophophora</taxon>
    </lineage>
</organism>
<dbReference type="Pfam" id="PF16055">
    <property type="entry name" value="DUF4798"/>
    <property type="match status" value="1"/>
</dbReference>
<feature type="compositionally biased region" description="Polar residues" evidence="1">
    <location>
        <begin position="36"/>
        <end position="62"/>
    </location>
</feature>
<protein>
    <submittedName>
        <fullName evidence="2">Uncharacterized protein</fullName>
    </submittedName>
</protein>
<gene>
    <name evidence="2" type="primary">Dana\GF13940</name>
    <name evidence="2" type="synonym">dana_GLEANR_14325</name>
    <name evidence="2" type="ORF">GF13940</name>
</gene>
<keyword evidence="3" id="KW-1185">Reference proteome</keyword>
<feature type="region of interest" description="Disordered" evidence="1">
    <location>
        <begin position="32"/>
        <end position="62"/>
    </location>
</feature>
<dbReference type="AlphaFoldDB" id="A0A0P8XWS3"/>
<dbReference type="SMR" id="A0A0P8XWS3"/>
<dbReference type="Proteomes" id="UP000007801">
    <property type="component" value="Unassembled WGS sequence"/>
</dbReference>
<reference evidence="2 3" key="1">
    <citation type="journal article" date="2007" name="Nature">
        <title>Evolution of genes and genomes on the Drosophila phylogeny.</title>
        <authorList>
            <consortium name="Drosophila 12 Genomes Consortium"/>
            <person name="Clark A.G."/>
            <person name="Eisen M.B."/>
            <person name="Smith D.R."/>
            <person name="Bergman C.M."/>
            <person name="Oliver B."/>
            <person name="Markow T.A."/>
            <person name="Kaufman T.C."/>
            <person name="Kellis M."/>
            <person name="Gelbart W."/>
            <person name="Iyer V.N."/>
            <person name="Pollard D.A."/>
            <person name="Sackton T.B."/>
            <person name="Larracuente A.M."/>
            <person name="Singh N.D."/>
            <person name="Abad J.P."/>
            <person name="Abt D.N."/>
            <person name="Adryan B."/>
            <person name="Aguade M."/>
            <person name="Akashi H."/>
            <person name="Anderson W.W."/>
            <person name="Aquadro C.F."/>
            <person name="Ardell D.H."/>
            <person name="Arguello R."/>
            <person name="Artieri C.G."/>
            <person name="Barbash D.A."/>
            <person name="Barker D."/>
            <person name="Barsanti P."/>
            <person name="Batterham P."/>
            <person name="Batzoglou S."/>
            <person name="Begun D."/>
            <person name="Bhutkar A."/>
            <person name="Blanco E."/>
            <person name="Bosak S.A."/>
            <person name="Bradley R.K."/>
            <person name="Brand A.D."/>
            <person name="Brent M.R."/>
            <person name="Brooks A.N."/>
            <person name="Brown R.H."/>
            <person name="Butlin R.K."/>
            <person name="Caggese C."/>
            <person name="Calvi B.R."/>
            <person name="Bernardo de Carvalho A."/>
            <person name="Caspi A."/>
            <person name="Castrezana S."/>
            <person name="Celniker S.E."/>
            <person name="Chang J.L."/>
            <person name="Chapple C."/>
            <person name="Chatterji S."/>
            <person name="Chinwalla A."/>
            <person name="Civetta A."/>
            <person name="Clifton S.W."/>
            <person name="Comeron J.M."/>
            <person name="Costello J.C."/>
            <person name="Coyne J.A."/>
            <person name="Daub J."/>
            <person name="David R.G."/>
            <person name="Delcher A.L."/>
            <person name="Delehaunty K."/>
            <person name="Do C.B."/>
            <person name="Ebling H."/>
            <person name="Edwards K."/>
            <person name="Eickbush T."/>
            <person name="Evans J.D."/>
            <person name="Filipski A."/>
            <person name="Findeiss S."/>
            <person name="Freyhult E."/>
            <person name="Fulton L."/>
            <person name="Fulton R."/>
            <person name="Garcia A.C."/>
            <person name="Gardiner A."/>
            <person name="Garfield D.A."/>
            <person name="Garvin B.E."/>
            <person name="Gibson G."/>
            <person name="Gilbert D."/>
            <person name="Gnerre S."/>
            <person name="Godfrey J."/>
            <person name="Good R."/>
            <person name="Gotea V."/>
            <person name="Gravely B."/>
            <person name="Greenberg A.J."/>
            <person name="Griffiths-Jones S."/>
            <person name="Gross S."/>
            <person name="Guigo R."/>
            <person name="Gustafson E.A."/>
            <person name="Haerty W."/>
            <person name="Hahn M.W."/>
            <person name="Halligan D.L."/>
            <person name="Halpern A.L."/>
            <person name="Halter G.M."/>
            <person name="Han M.V."/>
            <person name="Heger A."/>
            <person name="Hillier L."/>
            <person name="Hinrichs A.S."/>
            <person name="Holmes I."/>
            <person name="Hoskins R.A."/>
            <person name="Hubisz M.J."/>
            <person name="Hultmark D."/>
            <person name="Huntley M.A."/>
            <person name="Jaffe D.B."/>
            <person name="Jagadeeshan S."/>
            <person name="Jeck W.R."/>
            <person name="Johnson J."/>
            <person name="Jones C.D."/>
            <person name="Jordan W.C."/>
            <person name="Karpen G.H."/>
            <person name="Kataoka E."/>
            <person name="Keightley P.D."/>
            <person name="Kheradpour P."/>
            <person name="Kirkness E.F."/>
            <person name="Koerich L.B."/>
            <person name="Kristiansen K."/>
            <person name="Kudrna D."/>
            <person name="Kulathinal R.J."/>
            <person name="Kumar S."/>
            <person name="Kwok R."/>
            <person name="Lander E."/>
            <person name="Langley C.H."/>
            <person name="Lapoint R."/>
            <person name="Lazzaro B.P."/>
            <person name="Lee S.J."/>
            <person name="Levesque L."/>
            <person name="Li R."/>
            <person name="Lin C.F."/>
            <person name="Lin M.F."/>
            <person name="Lindblad-Toh K."/>
            <person name="Llopart A."/>
            <person name="Long M."/>
            <person name="Low L."/>
            <person name="Lozovsky E."/>
            <person name="Lu J."/>
            <person name="Luo M."/>
            <person name="Machado C.A."/>
            <person name="Makalowski W."/>
            <person name="Marzo M."/>
            <person name="Matsuda M."/>
            <person name="Matzkin L."/>
            <person name="McAllister B."/>
            <person name="McBride C.S."/>
            <person name="McKernan B."/>
            <person name="McKernan K."/>
            <person name="Mendez-Lago M."/>
            <person name="Minx P."/>
            <person name="Mollenhauer M.U."/>
            <person name="Montooth K."/>
            <person name="Mount S.M."/>
            <person name="Mu X."/>
            <person name="Myers E."/>
            <person name="Negre B."/>
            <person name="Newfeld S."/>
            <person name="Nielsen R."/>
            <person name="Noor M.A."/>
            <person name="O'Grady P."/>
            <person name="Pachter L."/>
            <person name="Papaceit M."/>
            <person name="Parisi M.J."/>
            <person name="Parisi M."/>
            <person name="Parts L."/>
            <person name="Pedersen J.S."/>
            <person name="Pesole G."/>
            <person name="Phillippy A.M."/>
            <person name="Ponting C.P."/>
            <person name="Pop M."/>
            <person name="Porcelli D."/>
            <person name="Powell J.R."/>
            <person name="Prohaska S."/>
            <person name="Pruitt K."/>
            <person name="Puig M."/>
            <person name="Quesneville H."/>
            <person name="Ram K.R."/>
            <person name="Rand D."/>
            <person name="Rasmussen M.D."/>
            <person name="Reed L.K."/>
            <person name="Reenan R."/>
            <person name="Reily A."/>
            <person name="Remington K.A."/>
            <person name="Rieger T.T."/>
            <person name="Ritchie M.G."/>
            <person name="Robin C."/>
            <person name="Rogers Y.H."/>
            <person name="Rohde C."/>
            <person name="Rozas J."/>
            <person name="Rubenfield M.J."/>
            <person name="Ruiz A."/>
            <person name="Russo S."/>
            <person name="Salzberg S.L."/>
            <person name="Sanchez-Gracia A."/>
            <person name="Saranga D.J."/>
            <person name="Sato H."/>
            <person name="Schaeffer S.W."/>
            <person name="Schatz M.C."/>
            <person name="Schlenke T."/>
            <person name="Schwartz R."/>
            <person name="Segarra C."/>
            <person name="Singh R.S."/>
            <person name="Sirot L."/>
            <person name="Sirota M."/>
            <person name="Sisneros N.B."/>
            <person name="Smith C.D."/>
            <person name="Smith T.F."/>
            <person name="Spieth J."/>
            <person name="Stage D.E."/>
            <person name="Stark A."/>
            <person name="Stephan W."/>
            <person name="Strausberg R.L."/>
            <person name="Strempel S."/>
            <person name="Sturgill D."/>
            <person name="Sutton G."/>
            <person name="Sutton G.G."/>
            <person name="Tao W."/>
            <person name="Teichmann S."/>
            <person name="Tobari Y.N."/>
            <person name="Tomimura Y."/>
            <person name="Tsolas J.M."/>
            <person name="Valente V.L."/>
            <person name="Venter E."/>
            <person name="Venter J.C."/>
            <person name="Vicario S."/>
            <person name="Vieira F.G."/>
            <person name="Vilella A.J."/>
            <person name="Villasante A."/>
            <person name="Walenz B."/>
            <person name="Wang J."/>
            <person name="Wasserman M."/>
            <person name="Watts T."/>
            <person name="Wilson D."/>
            <person name="Wilson R.K."/>
            <person name="Wing R.A."/>
            <person name="Wolfner M.F."/>
            <person name="Wong A."/>
            <person name="Wong G.K."/>
            <person name="Wu C.I."/>
            <person name="Wu G."/>
            <person name="Yamamoto D."/>
            <person name="Yang H.P."/>
            <person name="Yang S.P."/>
            <person name="Yorke J.A."/>
            <person name="Yoshida K."/>
            <person name="Zdobnov E."/>
            <person name="Zhang P."/>
            <person name="Zhang Y."/>
            <person name="Zimin A.V."/>
            <person name="Baldwin J."/>
            <person name="Abdouelleil A."/>
            <person name="Abdulkadir J."/>
            <person name="Abebe A."/>
            <person name="Abera B."/>
            <person name="Abreu J."/>
            <person name="Acer S.C."/>
            <person name="Aftuck L."/>
            <person name="Alexander A."/>
            <person name="An P."/>
            <person name="Anderson E."/>
            <person name="Anderson S."/>
            <person name="Arachi H."/>
            <person name="Azer M."/>
            <person name="Bachantsang P."/>
            <person name="Barry A."/>
            <person name="Bayul T."/>
            <person name="Berlin A."/>
            <person name="Bessette D."/>
            <person name="Bloom T."/>
            <person name="Blye J."/>
            <person name="Boguslavskiy L."/>
            <person name="Bonnet C."/>
            <person name="Boukhgalter B."/>
            <person name="Bourzgui I."/>
            <person name="Brown A."/>
            <person name="Cahill P."/>
            <person name="Channer S."/>
            <person name="Cheshatsang Y."/>
            <person name="Chuda L."/>
            <person name="Citroen M."/>
            <person name="Collymore A."/>
            <person name="Cooke P."/>
            <person name="Costello M."/>
            <person name="D'Aco K."/>
            <person name="Daza R."/>
            <person name="De Haan G."/>
            <person name="DeGray S."/>
            <person name="DeMaso C."/>
            <person name="Dhargay N."/>
            <person name="Dooley K."/>
            <person name="Dooley E."/>
            <person name="Doricent M."/>
            <person name="Dorje P."/>
            <person name="Dorjee K."/>
            <person name="Dupes A."/>
            <person name="Elong R."/>
            <person name="Falk J."/>
            <person name="Farina A."/>
            <person name="Faro S."/>
            <person name="Ferguson D."/>
            <person name="Fisher S."/>
            <person name="Foley C.D."/>
            <person name="Franke A."/>
            <person name="Friedrich D."/>
            <person name="Gadbois L."/>
            <person name="Gearin G."/>
            <person name="Gearin C.R."/>
            <person name="Giannoukos G."/>
            <person name="Goode T."/>
            <person name="Graham J."/>
            <person name="Grandbois E."/>
            <person name="Grewal S."/>
            <person name="Gyaltsen K."/>
            <person name="Hafez N."/>
            <person name="Hagos B."/>
            <person name="Hall J."/>
            <person name="Henson C."/>
            <person name="Hollinger A."/>
            <person name="Honan T."/>
            <person name="Huard M.D."/>
            <person name="Hughes L."/>
            <person name="Hurhula B."/>
            <person name="Husby M.E."/>
            <person name="Kamat A."/>
            <person name="Kanga B."/>
            <person name="Kashin S."/>
            <person name="Khazanovich D."/>
            <person name="Kisner P."/>
            <person name="Lance K."/>
            <person name="Lara M."/>
            <person name="Lee W."/>
            <person name="Lennon N."/>
            <person name="Letendre F."/>
            <person name="LeVine R."/>
            <person name="Lipovsky A."/>
            <person name="Liu X."/>
            <person name="Liu J."/>
            <person name="Liu S."/>
            <person name="Lokyitsang T."/>
            <person name="Lokyitsang Y."/>
            <person name="Lubonja R."/>
            <person name="Lui A."/>
            <person name="MacDonald P."/>
            <person name="Magnisalis V."/>
            <person name="Maru K."/>
            <person name="Matthews C."/>
            <person name="McCusker W."/>
            <person name="McDonough S."/>
            <person name="Mehta T."/>
            <person name="Meldrim J."/>
            <person name="Meneus L."/>
            <person name="Mihai O."/>
            <person name="Mihalev A."/>
            <person name="Mihova T."/>
            <person name="Mittelman R."/>
            <person name="Mlenga V."/>
            <person name="Montmayeur A."/>
            <person name="Mulrain L."/>
            <person name="Navidi A."/>
            <person name="Naylor J."/>
            <person name="Negash T."/>
            <person name="Nguyen T."/>
            <person name="Nguyen N."/>
            <person name="Nicol R."/>
            <person name="Norbu C."/>
            <person name="Norbu N."/>
            <person name="Novod N."/>
            <person name="O'Neill B."/>
            <person name="Osman S."/>
            <person name="Markiewicz E."/>
            <person name="Oyono O.L."/>
            <person name="Patti C."/>
            <person name="Phunkhang P."/>
            <person name="Pierre F."/>
            <person name="Priest M."/>
            <person name="Raghuraman S."/>
            <person name="Rege F."/>
            <person name="Reyes R."/>
            <person name="Rise C."/>
            <person name="Rogov P."/>
            <person name="Ross K."/>
            <person name="Ryan E."/>
            <person name="Settipalli S."/>
            <person name="Shea T."/>
            <person name="Sherpa N."/>
            <person name="Shi L."/>
            <person name="Shih D."/>
            <person name="Sparrow T."/>
            <person name="Spaulding J."/>
            <person name="Stalker J."/>
            <person name="Stange-Thomann N."/>
            <person name="Stavropoulos S."/>
            <person name="Stone C."/>
            <person name="Strader C."/>
            <person name="Tesfaye S."/>
            <person name="Thomson T."/>
            <person name="Thoulutsang Y."/>
            <person name="Thoulutsang D."/>
            <person name="Topham K."/>
            <person name="Topping I."/>
            <person name="Tsamla T."/>
            <person name="Vassiliev H."/>
            <person name="Vo A."/>
            <person name="Wangchuk T."/>
            <person name="Wangdi T."/>
            <person name="Weiand M."/>
            <person name="Wilkinson J."/>
            <person name="Wilson A."/>
            <person name="Yadav S."/>
            <person name="Young G."/>
            <person name="Yu Q."/>
            <person name="Zembek L."/>
            <person name="Zhong D."/>
            <person name="Zimmer A."/>
            <person name="Zwirko Z."/>
            <person name="Jaffe D.B."/>
            <person name="Alvarez P."/>
            <person name="Brockman W."/>
            <person name="Butler J."/>
            <person name="Chin C."/>
            <person name="Gnerre S."/>
            <person name="Grabherr M."/>
            <person name="Kleber M."/>
            <person name="Mauceli E."/>
            <person name="MacCallum I."/>
        </authorList>
    </citation>
    <scope>NUCLEOTIDE SEQUENCE [LARGE SCALE GENOMIC DNA]</scope>
    <source>
        <strain evidence="3">Tucson 14024-0371.13</strain>
    </source>
</reference>
<evidence type="ECO:0000313" key="3">
    <source>
        <dbReference type="Proteomes" id="UP000007801"/>
    </source>
</evidence>
<accession>A0A0P8XWS3</accession>
<dbReference type="OrthoDB" id="7839010at2759"/>
<feature type="region of interest" description="Disordered" evidence="1">
    <location>
        <begin position="131"/>
        <end position="153"/>
    </location>
</feature>
<evidence type="ECO:0000256" key="1">
    <source>
        <dbReference type="SAM" id="MobiDB-lite"/>
    </source>
</evidence>
<sequence length="198" mass="21994">MEPPNNNLAIASVYSCDESQLSPLMLGVLNDHNFGERSTPNGNETNDQIAKTQGGSHGQQSELLVQPPTEPVKVKKPKKKRLHKVLRHCRYFEQRMKKRLAGICKVVASIIGHMSPSMNVKPLLDFGSEMATEMPSSSCSDSENEDNDDGTLHPRLFLQNRDMCPGSRHERHSLNFLADSIRVVVETSLNSLQSLANS</sequence>
<dbReference type="InParanoid" id="A0A0P8XWS3"/>
<evidence type="ECO:0000313" key="2">
    <source>
        <dbReference type="EMBL" id="KPU79151.1"/>
    </source>
</evidence>